<comment type="catalytic activity">
    <reaction evidence="5">
        <text>N-succinyl-L-glutamate + H2O = L-glutamate + succinate</text>
        <dbReference type="Rhea" id="RHEA:15169"/>
        <dbReference type="ChEBI" id="CHEBI:15377"/>
        <dbReference type="ChEBI" id="CHEBI:29985"/>
        <dbReference type="ChEBI" id="CHEBI:30031"/>
        <dbReference type="ChEBI" id="CHEBI:58763"/>
        <dbReference type="EC" id="3.5.1.96"/>
    </reaction>
</comment>
<comment type="pathway">
    <text evidence="5">Amino-acid degradation; L-arginine degradation via AST pathway; L-glutamate and succinate from L-arginine: step 5/5.</text>
</comment>
<comment type="function">
    <text evidence="5">Transforms N(2)-succinylglutamate into succinate and glutamate.</text>
</comment>
<dbReference type="OrthoDB" id="5290473at2"/>
<dbReference type="Proteomes" id="UP000006251">
    <property type="component" value="Unassembled WGS sequence"/>
</dbReference>
<keyword evidence="10" id="KW-1185">Reference proteome</keyword>
<evidence type="ECO:0000313" key="10">
    <source>
        <dbReference type="Proteomes" id="UP000006251"/>
    </source>
</evidence>
<organism evidence="9 10">
    <name type="scientific">Brumicola pallidula DSM 14239 = ACAM 615</name>
    <dbReference type="NCBI Taxonomy" id="1121922"/>
    <lineage>
        <taxon>Bacteria</taxon>
        <taxon>Pseudomonadati</taxon>
        <taxon>Pseudomonadota</taxon>
        <taxon>Gammaproteobacteria</taxon>
        <taxon>Alteromonadales</taxon>
        <taxon>Alteromonadaceae</taxon>
        <taxon>Brumicola</taxon>
    </lineage>
</organism>
<dbReference type="NCBIfam" id="TIGR03242">
    <property type="entry name" value="arg_catab_astE"/>
    <property type="match status" value="1"/>
</dbReference>
<feature type="binding site" evidence="5">
    <location>
        <position position="160"/>
    </location>
    <ligand>
        <name>Zn(2+)</name>
        <dbReference type="ChEBI" id="CHEBI:29105"/>
    </ligand>
</feature>
<dbReference type="PANTHER" id="PTHR15162:SF7">
    <property type="entry name" value="SUCCINYLGLUTAMATE DESUCCINYLASE"/>
    <property type="match status" value="1"/>
</dbReference>
<keyword evidence="1 5" id="KW-0056">Arginine metabolism</keyword>
<dbReference type="EMBL" id="BAEQ01000045">
    <property type="protein sequence ID" value="GAC29461.1"/>
    <property type="molecule type" value="Genomic_DNA"/>
</dbReference>
<keyword evidence="4 5" id="KW-0862">Zinc</keyword>
<dbReference type="PIRSF" id="PIRSF017020">
    <property type="entry name" value="AstE"/>
    <property type="match status" value="1"/>
</dbReference>
<dbReference type="UniPathway" id="UPA00185">
    <property type="reaction ID" value="UER00283"/>
</dbReference>
<evidence type="ECO:0000256" key="3">
    <source>
        <dbReference type="ARBA" id="ARBA00022801"/>
    </source>
</evidence>
<comment type="caution">
    <text evidence="9">The sequence shown here is derived from an EMBL/GenBank/DDBJ whole genome shotgun (WGS) entry which is preliminary data.</text>
</comment>
<name>K6YZT9_9ALTE</name>
<dbReference type="EC" id="3.5.1.96" evidence="5 6"/>
<dbReference type="PANTHER" id="PTHR15162">
    <property type="entry name" value="ASPARTOACYLASE"/>
    <property type="match status" value="1"/>
</dbReference>
<dbReference type="STRING" id="1121922.GCA_000428905_02184"/>
<dbReference type="GO" id="GO:0009017">
    <property type="term" value="F:succinylglutamate desuccinylase activity"/>
    <property type="evidence" value="ECO:0007669"/>
    <property type="project" value="UniProtKB-UniRule"/>
</dbReference>
<feature type="domain" description="Succinylglutamate desuccinylase/Aspartoacylase catalytic" evidence="8">
    <location>
        <begin position="52"/>
        <end position="250"/>
    </location>
</feature>
<dbReference type="InterPro" id="IPR050178">
    <property type="entry name" value="AspA/AstE_fam"/>
</dbReference>
<dbReference type="InterPro" id="IPR016681">
    <property type="entry name" value="SuccinylGlu_desuccinylase"/>
</dbReference>
<evidence type="ECO:0000313" key="9">
    <source>
        <dbReference type="EMBL" id="GAC29461.1"/>
    </source>
</evidence>
<evidence type="ECO:0000256" key="1">
    <source>
        <dbReference type="ARBA" id="ARBA00022503"/>
    </source>
</evidence>
<dbReference type="HAMAP" id="MF_00767">
    <property type="entry name" value="Arg_catab_AstE"/>
    <property type="match status" value="1"/>
</dbReference>
<dbReference type="SUPFAM" id="SSF53187">
    <property type="entry name" value="Zn-dependent exopeptidases"/>
    <property type="match status" value="1"/>
</dbReference>
<evidence type="ECO:0000259" key="7">
    <source>
        <dbReference type="Pfam" id="PF04952"/>
    </source>
</evidence>
<dbReference type="RefSeq" id="WP_006012413.1">
    <property type="nucleotide sequence ID" value="NZ_AUAV01000011.1"/>
</dbReference>
<protein>
    <recommendedName>
        <fullName evidence="5 6">Succinylglutamate desuccinylase</fullName>
        <ecNumber evidence="5 6">3.5.1.96</ecNumber>
    </recommendedName>
</protein>
<feature type="binding site" evidence="5">
    <location>
        <position position="64"/>
    </location>
    <ligand>
        <name>Zn(2+)</name>
        <dbReference type="ChEBI" id="CHEBI:29105"/>
    </ligand>
</feature>
<feature type="binding site" evidence="5">
    <location>
        <position position="61"/>
    </location>
    <ligand>
        <name>Zn(2+)</name>
        <dbReference type="ChEBI" id="CHEBI:29105"/>
    </ligand>
</feature>
<evidence type="ECO:0000256" key="5">
    <source>
        <dbReference type="HAMAP-Rule" id="MF_00767"/>
    </source>
</evidence>
<feature type="active site" evidence="5">
    <location>
        <position position="224"/>
    </location>
</feature>
<gene>
    <name evidence="5 9" type="primary">astE</name>
    <name evidence="9" type="ORF">GPAL_2606</name>
</gene>
<evidence type="ECO:0000259" key="8">
    <source>
        <dbReference type="Pfam" id="PF24827"/>
    </source>
</evidence>
<dbReference type="CDD" id="cd03855">
    <property type="entry name" value="M14_ASTE"/>
    <property type="match status" value="1"/>
</dbReference>
<feature type="domain" description="AstE/AspA barrel-sandwich hybrid" evidence="7">
    <location>
        <begin position="264"/>
        <end position="337"/>
    </location>
</feature>
<evidence type="ECO:0000256" key="2">
    <source>
        <dbReference type="ARBA" id="ARBA00022723"/>
    </source>
</evidence>
<keyword evidence="2 5" id="KW-0479">Metal-binding</keyword>
<dbReference type="InterPro" id="IPR007036">
    <property type="entry name" value="Aste_AspA_hybrid_dom"/>
</dbReference>
<dbReference type="Pfam" id="PF04952">
    <property type="entry name" value="AstE_AspA_hybrid"/>
    <property type="match status" value="1"/>
</dbReference>
<reference evidence="10" key="1">
    <citation type="journal article" date="2014" name="Environ. Microbiol.">
        <title>Comparative genomics of the marine bacterial genus Glaciecola reveals the high degree of genomic diversity and genomic characteristic for cold adaptation.</title>
        <authorList>
            <person name="Qin Q.L."/>
            <person name="Xie B.B."/>
            <person name="Yu Y."/>
            <person name="Shu Y.L."/>
            <person name="Rong J.C."/>
            <person name="Zhang Y.J."/>
            <person name="Zhao D.L."/>
            <person name="Chen X.L."/>
            <person name="Zhang X.Y."/>
            <person name="Chen B."/>
            <person name="Zhou B.C."/>
            <person name="Zhang Y.Z."/>
        </authorList>
    </citation>
    <scope>NUCLEOTIDE SEQUENCE [LARGE SCALE GENOMIC DNA]</scope>
    <source>
        <strain evidence="10">ACAM 615</strain>
    </source>
</reference>
<dbReference type="NCBIfam" id="NF003706">
    <property type="entry name" value="PRK05324.1"/>
    <property type="match status" value="1"/>
</dbReference>
<evidence type="ECO:0000256" key="4">
    <source>
        <dbReference type="ARBA" id="ARBA00022833"/>
    </source>
</evidence>
<dbReference type="GO" id="GO:0019544">
    <property type="term" value="P:L-arginine catabolic process to L-glutamate"/>
    <property type="evidence" value="ECO:0007669"/>
    <property type="project" value="UniProtKB-UniRule"/>
</dbReference>
<sequence>MLTNPISFLERSRFSPESLQTNNKFQLNNGTTVEICCPGIITFEPAFMGVAKTILLSSGVHGNETAPIEICDKLVEDLLSEKKQSNHRVMFIFGNLPAMNIGERFIEENLNRLFNDSLSTDNQEQIRAQEIKREVKRFFNTDSVVPSSHAVSKRIHYDLHTAIRESKNEKFAVYPYLHGHEYNKQQLQFLSACAVNTILLSQSPTSTFSYYTSLNYCTHGFTVELGKVKPFGENNMQSFTHVIDMLTQLITQKELVLPALKECQMDIYDVKQVIDKRSADFALHFADNIPNFTGFKKGTLLATDGDIEYRTLEEGEAIVFPNSNVALGQRALLTVVPCDI</sequence>
<dbReference type="GO" id="GO:0019545">
    <property type="term" value="P:L-arginine catabolic process to succinate"/>
    <property type="evidence" value="ECO:0007669"/>
    <property type="project" value="UniProtKB-UniRule"/>
</dbReference>
<dbReference type="Gene3D" id="3.40.630.10">
    <property type="entry name" value="Zn peptidases"/>
    <property type="match status" value="1"/>
</dbReference>
<keyword evidence="3 5" id="KW-0378">Hydrolase</keyword>
<dbReference type="Pfam" id="PF24827">
    <property type="entry name" value="AstE_AspA_cat"/>
    <property type="match status" value="1"/>
</dbReference>
<comment type="cofactor">
    <cofactor evidence="5">
        <name>Zn(2+)</name>
        <dbReference type="ChEBI" id="CHEBI:29105"/>
    </cofactor>
    <text evidence="5">Binds 1 zinc ion per subunit.</text>
</comment>
<comment type="similarity">
    <text evidence="5">Belongs to the AspA/AstE family. Succinylglutamate desuccinylase subfamily.</text>
</comment>
<dbReference type="AlphaFoldDB" id="K6YZT9"/>
<dbReference type="GO" id="GO:0008270">
    <property type="term" value="F:zinc ion binding"/>
    <property type="evidence" value="ECO:0007669"/>
    <property type="project" value="UniProtKB-UniRule"/>
</dbReference>
<dbReference type="GO" id="GO:0016788">
    <property type="term" value="F:hydrolase activity, acting on ester bonds"/>
    <property type="evidence" value="ECO:0007669"/>
    <property type="project" value="UniProtKB-UniRule"/>
</dbReference>
<proteinExistence type="inferred from homology"/>
<dbReference type="InterPro" id="IPR055438">
    <property type="entry name" value="AstE_AspA_cat"/>
</dbReference>
<accession>K6YZT9</accession>
<evidence type="ECO:0000256" key="6">
    <source>
        <dbReference type="NCBIfam" id="TIGR03242"/>
    </source>
</evidence>